<gene>
    <name evidence="3" type="primary">LOC115496018</name>
</gene>
<name>A0A674H6D7_TAEGU</name>
<proteinExistence type="predicted"/>
<accession>A0A674H6D7</accession>
<dbReference type="AlphaFoldDB" id="A0A674H6D7"/>
<dbReference type="InterPro" id="IPR045206">
    <property type="entry name" value="Maestro_heat-like_prot"/>
</dbReference>
<feature type="region of interest" description="Disordered" evidence="1">
    <location>
        <begin position="652"/>
        <end position="712"/>
    </location>
</feature>
<reference evidence="3 4" key="1">
    <citation type="journal article" date="2010" name="Nature">
        <title>The genome of a songbird.</title>
        <authorList>
            <person name="Warren W.C."/>
            <person name="Clayton D.F."/>
            <person name="Ellegren H."/>
            <person name="Arnold A.P."/>
            <person name="Hillier L.W."/>
            <person name="Kunstner A."/>
            <person name="Searle S."/>
            <person name="White S."/>
            <person name="Vilella A.J."/>
            <person name="Fairley S."/>
            <person name="Heger A."/>
            <person name="Kong L."/>
            <person name="Ponting C.P."/>
            <person name="Jarvis E.D."/>
            <person name="Mello C.V."/>
            <person name="Minx P."/>
            <person name="Lovell P."/>
            <person name="Velho T.A."/>
            <person name="Ferris M."/>
            <person name="Balakrishnan C.N."/>
            <person name="Sinha S."/>
            <person name="Blatti C."/>
            <person name="London S.E."/>
            <person name="Li Y."/>
            <person name="Lin Y.C."/>
            <person name="George J."/>
            <person name="Sweedler J."/>
            <person name="Southey B."/>
            <person name="Gunaratne P."/>
            <person name="Watson M."/>
            <person name="Nam K."/>
            <person name="Backstrom N."/>
            <person name="Smeds L."/>
            <person name="Nabholz B."/>
            <person name="Itoh Y."/>
            <person name="Whitney O."/>
            <person name="Pfenning A.R."/>
            <person name="Howard J."/>
            <person name="Volker M."/>
            <person name="Skinner B.M."/>
            <person name="Griffin D.K."/>
            <person name="Ye L."/>
            <person name="McLaren W.M."/>
            <person name="Flicek P."/>
            <person name="Quesada V."/>
            <person name="Velasco G."/>
            <person name="Lopez-Otin C."/>
            <person name="Puente X.S."/>
            <person name="Olender T."/>
            <person name="Lancet D."/>
            <person name="Smit A.F."/>
            <person name="Hubley R."/>
            <person name="Konkel M.K."/>
            <person name="Walker J.A."/>
            <person name="Batzer M.A."/>
            <person name="Gu W."/>
            <person name="Pollock D.D."/>
            <person name="Chen L."/>
            <person name="Cheng Z."/>
            <person name="Eichler E.E."/>
            <person name="Stapley J."/>
            <person name="Slate J."/>
            <person name="Ekblom R."/>
            <person name="Birkhead T."/>
            <person name="Burke T."/>
            <person name="Burt D."/>
            <person name="Scharff C."/>
            <person name="Adam I."/>
            <person name="Richard H."/>
            <person name="Sultan M."/>
            <person name="Soldatov A."/>
            <person name="Lehrach H."/>
            <person name="Edwards S.V."/>
            <person name="Yang S.P."/>
            <person name="Li X."/>
            <person name="Graves T."/>
            <person name="Fulton L."/>
            <person name="Nelson J."/>
            <person name="Chinwalla A."/>
            <person name="Hou S."/>
            <person name="Mardis E.R."/>
            <person name="Wilson R.K."/>
        </authorList>
    </citation>
    <scope>NUCLEOTIDE SEQUENCE [LARGE SCALE GENOMIC DNA]</scope>
</reference>
<dbReference type="InParanoid" id="A0A674H6D7"/>
<feature type="compositionally biased region" description="Low complexity" evidence="1">
    <location>
        <begin position="697"/>
        <end position="706"/>
    </location>
</feature>
<feature type="region of interest" description="Disordered" evidence="1">
    <location>
        <begin position="600"/>
        <end position="637"/>
    </location>
</feature>
<evidence type="ECO:0000259" key="2">
    <source>
        <dbReference type="Pfam" id="PF23227"/>
    </source>
</evidence>
<dbReference type="Ensembl" id="ENSTGUT00000035747.1">
    <property type="protein sequence ID" value="ENSTGUP00000030145.1"/>
    <property type="gene ID" value="ENSTGUG00000024434.1"/>
</dbReference>
<dbReference type="GO" id="GO:0005737">
    <property type="term" value="C:cytoplasm"/>
    <property type="evidence" value="ECO:0007669"/>
    <property type="project" value="TreeGrafter"/>
</dbReference>
<dbReference type="Gene3D" id="1.25.10.10">
    <property type="entry name" value="Leucine-rich Repeat Variant"/>
    <property type="match status" value="1"/>
</dbReference>
<reference evidence="3" key="2">
    <citation type="submission" date="2025-08" db="UniProtKB">
        <authorList>
            <consortium name="Ensembl"/>
        </authorList>
    </citation>
    <scope>IDENTIFICATION</scope>
</reference>
<dbReference type="Proteomes" id="UP000007754">
    <property type="component" value="Chromosome 7"/>
</dbReference>
<evidence type="ECO:0000256" key="1">
    <source>
        <dbReference type="SAM" id="MobiDB-lite"/>
    </source>
</evidence>
<keyword evidence="4" id="KW-1185">Reference proteome</keyword>
<dbReference type="SUPFAM" id="SSF48371">
    <property type="entry name" value="ARM repeat"/>
    <property type="match status" value="1"/>
</dbReference>
<dbReference type="Pfam" id="PF23227">
    <property type="entry name" value="HEAT_MROH2B_C"/>
    <property type="match status" value="1"/>
</dbReference>
<reference evidence="3" key="3">
    <citation type="submission" date="2025-09" db="UniProtKB">
        <authorList>
            <consortium name="Ensembl"/>
        </authorList>
    </citation>
    <scope>IDENTIFICATION</scope>
</reference>
<dbReference type="InterPro" id="IPR011989">
    <property type="entry name" value="ARM-like"/>
</dbReference>
<evidence type="ECO:0000313" key="4">
    <source>
        <dbReference type="Proteomes" id="UP000007754"/>
    </source>
</evidence>
<sequence>MAETPPSLPKKVEKCPSAAPPQQQNDLPQFQLLEKAAGRDQTQGPDSTHSCWHSVCQMFTNLTGTRCREMSSMFTKAAAEPGPTATQSIAPAPSLDLFGDRVVSSPSQVPGFVRNMHQRLVSNGPPDEGLFMDILRLTEAHPTDVAVTLLRCAPSCDRAAAIMWKTIASSRTTLEKVLPTLLSVMEGWPLQKMYTSDGDNEDVFALAATRVLWEILRLPWCPEPFVEYFPNLFVALLFQVYISTEQVSEDINTLWKRCQEENGLPTNINRFVVNTVRALLHHLRCLDLLMAVERKCAWDTLLCADTHHYAVGLLAREMRRVSRPFCSGTAFRLLRWLSREEPRWDLAALAFLVEVLDCLDLSEWGNLILEIMTKYLQSKSMERCHLALKGLVVLSKDPSMAKKLCSLSERLVELLRNEDTEVVKRSLSVFTNLLLNKDILTSSSTAPKLAEVLRPLFDHDNSHVQQLSIRLYRDVMETVVEQGKKPLKMLVSQSLLPLFFHCHDENQRVAQASRETLLCAVTFLKKRKDLQRLLKTDDLWSFAERLVRTAREPQPQAGGAACPRCPVCGAQLRPLPSAARRGTGRRPTRRCLPWAAGLCSSSSGPKAGAEGAPSQPGSAAGRHRSSPGPLPLQSPELRLPAGLGAVWAGAAAPGVGSARPRGRARSNPSLRALPLSAAGRGQEPSGRAPAPGPALPAEPAGAPARGGRQDCW</sequence>
<feature type="region of interest" description="Disordered" evidence="1">
    <location>
        <begin position="1"/>
        <end position="29"/>
    </location>
</feature>
<dbReference type="PANTHER" id="PTHR23120:SF42">
    <property type="entry name" value="MAESTRO HEAT-LIKE REPEAT FAMILY MEMBER 3"/>
    <property type="match status" value="1"/>
</dbReference>
<dbReference type="GeneTree" id="ENSGT00940000160596"/>
<evidence type="ECO:0000313" key="3">
    <source>
        <dbReference type="Ensembl" id="ENSTGUP00000030145.1"/>
    </source>
</evidence>
<organism evidence="3 4">
    <name type="scientific">Taeniopygia guttata</name>
    <name type="common">Zebra finch</name>
    <name type="synonym">Poephila guttata</name>
    <dbReference type="NCBI Taxonomy" id="59729"/>
    <lineage>
        <taxon>Eukaryota</taxon>
        <taxon>Metazoa</taxon>
        <taxon>Chordata</taxon>
        <taxon>Craniata</taxon>
        <taxon>Vertebrata</taxon>
        <taxon>Euteleostomi</taxon>
        <taxon>Archelosauria</taxon>
        <taxon>Archosauria</taxon>
        <taxon>Dinosauria</taxon>
        <taxon>Saurischia</taxon>
        <taxon>Theropoda</taxon>
        <taxon>Coelurosauria</taxon>
        <taxon>Aves</taxon>
        <taxon>Neognathae</taxon>
        <taxon>Neoaves</taxon>
        <taxon>Telluraves</taxon>
        <taxon>Australaves</taxon>
        <taxon>Passeriformes</taxon>
        <taxon>Passeroidea</taxon>
        <taxon>Estrildidae</taxon>
        <taxon>Estrildinae</taxon>
        <taxon>Taeniopygia</taxon>
    </lineage>
</organism>
<feature type="domain" description="Maestro/Maestro-like HEAT-repeats" evidence="2">
    <location>
        <begin position="369"/>
        <end position="541"/>
    </location>
</feature>
<dbReference type="InterPro" id="IPR016024">
    <property type="entry name" value="ARM-type_fold"/>
</dbReference>
<dbReference type="InterPro" id="IPR055406">
    <property type="entry name" value="HEAT_Maestro"/>
</dbReference>
<dbReference type="PANTHER" id="PTHR23120">
    <property type="entry name" value="MAESTRO-RELATED HEAT DOMAIN-CONTAINING"/>
    <property type="match status" value="1"/>
</dbReference>
<protein>
    <recommendedName>
        <fullName evidence="2">Maestro/Maestro-like HEAT-repeats domain-containing protein</fullName>
    </recommendedName>
</protein>